<keyword evidence="3" id="KW-0805">Transcription regulation</keyword>
<comment type="similarity">
    <text evidence="1">Belongs to the bHLH protein family.</text>
</comment>
<evidence type="ECO:0000256" key="3">
    <source>
        <dbReference type="ARBA" id="ARBA00023015"/>
    </source>
</evidence>
<dbReference type="PANTHER" id="PTHR46446">
    <property type="entry name" value="TRANSCRIPTION FACTOR PRE"/>
    <property type="match status" value="1"/>
</dbReference>
<dbReference type="Gene3D" id="4.10.280.10">
    <property type="entry name" value="Helix-loop-helix DNA-binding domain"/>
    <property type="match status" value="1"/>
</dbReference>
<dbReference type="InterPro" id="IPR036638">
    <property type="entry name" value="HLH_DNA-bd_sf"/>
</dbReference>
<gene>
    <name evidence="7" type="ORF">MUK42_12891</name>
</gene>
<evidence type="ECO:0000259" key="6">
    <source>
        <dbReference type="PROSITE" id="PS50888"/>
    </source>
</evidence>
<dbReference type="GO" id="GO:0046983">
    <property type="term" value="F:protein dimerization activity"/>
    <property type="evidence" value="ECO:0007669"/>
    <property type="project" value="InterPro"/>
</dbReference>
<keyword evidence="8" id="KW-1185">Reference proteome</keyword>
<dbReference type="PANTHER" id="PTHR46446:SF28">
    <property type="entry name" value="TRANSCRIPTION FACTOR PRE5"/>
    <property type="match status" value="1"/>
</dbReference>
<feature type="domain" description="BHLH" evidence="6">
    <location>
        <begin position="1"/>
        <end position="51"/>
    </location>
</feature>
<reference evidence="7" key="1">
    <citation type="submission" date="2022-05" db="EMBL/GenBank/DDBJ databases">
        <title>The Musa troglodytarum L. genome provides insights into the mechanism of non-climacteric behaviour and enrichment of carotenoids.</title>
        <authorList>
            <person name="Wang J."/>
        </authorList>
    </citation>
    <scope>NUCLEOTIDE SEQUENCE</scope>
    <source>
        <tissue evidence="7">Leaf</tissue>
    </source>
</reference>
<proteinExistence type="inferred from homology"/>
<keyword evidence="5" id="KW-0175">Coiled coil</keyword>
<accession>A0A9E7GLP3</accession>
<dbReference type="PROSITE" id="PS50888">
    <property type="entry name" value="BHLH"/>
    <property type="match status" value="1"/>
</dbReference>
<evidence type="ECO:0000313" key="8">
    <source>
        <dbReference type="Proteomes" id="UP001055439"/>
    </source>
</evidence>
<dbReference type="AlphaFoldDB" id="A0A9E7GLP3"/>
<organism evidence="7 8">
    <name type="scientific">Musa troglodytarum</name>
    <name type="common">fe'i banana</name>
    <dbReference type="NCBI Taxonomy" id="320322"/>
    <lineage>
        <taxon>Eukaryota</taxon>
        <taxon>Viridiplantae</taxon>
        <taxon>Streptophyta</taxon>
        <taxon>Embryophyta</taxon>
        <taxon>Tracheophyta</taxon>
        <taxon>Spermatophyta</taxon>
        <taxon>Magnoliopsida</taxon>
        <taxon>Liliopsida</taxon>
        <taxon>Zingiberales</taxon>
        <taxon>Musaceae</taxon>
        <taxon>Musa</taxon>
    </lineage>
</organism>
<dbReference type="Proteomes" id="UP001055439">
    <property type="component" value="Chromosome 7"/>
</dbReference>
<evidence type="ECO:0000256" key="4">
    <source>
        <dbReference type="ARBA" id="ARBA00023163"/>
    </source>
</evidence>
<dbReference type="SUPFAM" id="SSF47459">
    <property type="entry name" value="HLH, helix-loop-helix DNA-binding domain"/>
    <property type="match status" value="1"/>
</dbReference>
<dbReference type="EMBL" id="CP097509">
    <property type="protein sequence ID" value="URE17010.1"/>
    <property type="molecule type" value="Genomic_DNA"/>
</dbReference>
<sequence length="85" mass="9652">MSSRRSRISEEEINELISKLQSLLPETRRRGPGRVSAAKLLQETCNYIRSLSKEVDDLSDRLSALMETMDNNSAEAEIVRSLLRS</sequence>
<dbReference type="InterPro" id="IPR011598">
    <property type="entry name" value="bHLH_dom"/>
</dbReference>
<evidence type="ECO:0000256" key="5">
    <source>
        <dbReference type="SAM" id="Coils"/>
    </source>
</evidence>
<dbReference type="OrthoDB" id="988630at2759"/>
<dbReference type="Pfam" id="PF23174">
    <property type="entry name" value="bHLH_ILI"/>
    <property type="match status" value="1"/>
</dbReference>
<evidence type="ECO:0000256" key="2">
    <source>
        <dbReference type="ARBA" id="ARBA00022604"/>
    </source>
</evidence>
<keyword evidence="2" id="KW-0341">Growth regulation</keyword>
<dbReference type="InterPro" id="IPR044293">
    <property type="entry name" value="PRE"/>
</dbReference>
<dbReference type="GO" id="GO:0040008">
    <property type="term" value="P:regulation of growth"/>
    <property type="evidence" value="ECO:0007669"/>
    <property type="project" value="InterPro"/>
</dbReference>
<protein>
    <submittedName>
        <fullName evidence="7">Transcription factor bHLH135</fullName>
    </submittedName>
</protein>
<dbReference type="GO" id="GO:0006355">
    <property type="term" value="P:regulation of DNA-templated transcription"/>
    <property type="evidence" value="ECO:0007669"/>
    <property type="project" value="InterPro"/>
</dbReference>
<evidence type="ECO:0000313" key="7">
    <source>
        <dbReference type="EMBL" id="URE17010.1"/>
    </source>
</evidence>
<keyword evidence="4" id="KW-0804">Transcription</keyword>
<feature type="coiled-coil region" evidence="5">
    <location>
        <begin position="48"/>
        <end position="75"/>
    </location>
</feature>
<evidence type="ECO:0000256" key="1">
    <source>
        <dbReference type="ARBA" id="ARBA00005510"/>
    </source>
</evidence>
<name>A0A9E7GLP3_9LILI</name>